<dbReference type="Pfam" id="PF01909">
    <property type="entry name" value="NTP_transf_2"/>
    <property type="match status" value="1"/>
</dbReference>
<reference evidence="2 3" key="1">
    <citation type="submission" date="2020-10" db="EMBL/GenBank/DDBJ databases">
        <title>Haloactinobacterium sp. RN3S43, a bacterium isolated from saline soil.</title>
        <authorList>
            <person name="Sun J.-Q."/>
        </authorList>
    </citation>
    <scope>NUCLEOTIDE SEQUENCE [LARGE SCALE GENOMIC DNA]</scope>
    <source>
        <strain evidence="2 3">RN3S43</strain>
    </source>
</reference>
<accession>A0A7M1SRW4</accession>
<proteinExistence type="predicted"/>
<evidence type="ECO:0000313" key="3">
    <source>
        <dbReference type="Proteomes" id="UP000593758"/>
    </source>
</evidence>
<evidence type="ECO:0000259" key="1">
    <source>
        <dbReference type="Pfam" id="PF01909"/>
    </source>
</evidence>
<feature type="domain" description="Polymerase nucleotidyl transferase" evidence="1">
    <location>
        <begin position="13"/>
        <end position="65"/>
    </location>
</feature>
<sequence length="261" mass="29058">MQHHEETVAAFVEHVRHDPDVVGVVVTGSVAHGTERPDSDVDVQLVLTEDAFTQAWEQNKLSYVVRDVATYDGGYVDIKVASPDFLRQAAQHADDPMRHSMIGARVAWSRMEGLQELVDAIPVLPAGLWEDRMASFIAQVRLHGRYFLPQAVKLENTHLLHHAAVHAVTAGGRALLALNRTLFKGHKYLDGMLASAEHVPDGYAHAAAELLHRPSMESGAAYMDLLESFHPWPLSKEQTLSTFVRDNELGWYSGRIPPEYI</sequence>
<organism evidence="2 3">
    <name type="scientific">Ruania alkalisoli</name>
    <dbReference type="NCBI Taxonomy" id="2779775"/>
    <lineage>
        <taxon>Bacteria</taxon>
        <taxon>Bacillati</taxon>
        <taxon>Actinomycetota</taxon>
        <taxon>Actinomycetes</taxon>
        <taxon>Micrococcales</taxon>
        <taxon>Ruaniaceae</taxon>
        <taxon>Ruania</taxon>
    </lineage>
</organism>
<gene>
    <name evidence="2" type="ORF">IM660_17235</name>
</gene>
<dbReference type="GO" id="GO:0016779">
    <property type="term" value="F:nucleotidyltransferase activity"/>
    <property type="evidence" value="ECO:0007669"/>
    <property type="project" value="InterPro"/>
</dbReference>
<dbReference type="SUPFAM" id="SSF81301">
    <property type="entry name" value="Nucleotidyltransferase"/>
    <property type="match status" value="1"/>
</dbReference>
<keyword evidence="2" id="KW-0808">Transferase</keyword>
<dbReference type="RefSeq" id="WP_193497004.1">
    <property type="nucleotide sequence ID" value="NZ_CP063169.1"/>
</dbReference>
<evidence type="ECO:0000313" key="2">
    <source>
        <dbReference type="EMBL" id="QOR70320.1"/>
    </source>
</evidence>
<dbReference type="Proteomes" id="UP000593758">
    <property type="component" value="Chromosome"/>
</dbReference>
<dbReference type="KEGG" id="halt:IM660_17235"/>
<dbReference type="Gene3D" id="3.30.460.10">
    <property type="entry name" value="Beta Polymerase, domain 2"/>
    <property type="match status" value="1"/>
</dbReference>
<protein>
    <submittedName>
        <fullName evidence="2">Nucleotidyltransferase domain-containing protein</fullName>
    </submittedName>
</protein>
<dbReference type="InterPro" id="IPR043519">
    <property type="entry name" value="NT_sf"/>
</dbReference>
<name>A0A7M1SRW4_9MICO</name>
<keyword evidence="3" id="KW-1185">Reference proteome</keyword>
<dbReference type="EMBL" id="CP063169">
    <property type="protein sequence ID" value="QOR70320.1"/>
    <property type="molecule type" value="Genomic_DNA"/>
</dbReference>
<dbReference type="AlphaFoldDB" id="A0A7M1SRW4"/>
<dbReference type="InterPro" id="IPR002934">
    <property type="entry name" value="Polymerase_NTP_transf_dom"/>
</dbReference>